<evidence type="ECO:0000313" key="2">
    <source>
        <dbReference type="EMBL" id="ABR40454.1"/>
    </source>
</evidence>
<dbReference type="PROSITE" id="PS51257">
    <property type="entry name" value="PROKAR_LIPOPROTEIN"/>
    <property type="match status" value="1"/>
</dbReference>
<dbReference type="Proteomes" id="UP000002861">
    <property type="component" value="Chromosome"/>
</dbReference>
<dbReference type="PaxDb" id="435590-BVU_2808"/>
<dbReference type="PATRIC" id="fig|435590.9.peg.2900"/>
<organism evidence="2 3">
    <name type="scientific">Phocaeicola vulgatus (strain ATCC 8482 / DSM 1447 / JCM 5826 / CCUG 4940 / NBRC 14291 / NCTC 11154)</name>
    <name type="common">Bacteroides vulgatus</name>
    <dbReference type="NCBI Taxonomy" id="435590"/>
    <lineage>
        <taxon>Bacteria</taxon>
        <taxon>Pseudomonadati</taxon>
        <taxon>Bacteroidota</taxon>
        <taxon>Bacteroidia</taxon>
        <taxon>Bacteroidales</taxon>
        <taxon>Bacteroidaceae</taxon>
        <taxon>Phocaeicola</taxon>
    </lineage>
</organism>
<evidence type="ECO:0000256" key="1">
    <source>
        <dbReference type="SAM" id="SignalP"/>
    </source>
</evidence>
<dbReference type="RefSeq" id="WP_011965740.1">
    <property type="nucleotide sequence ID" value="NC_009614.1"/>
</dbReference>
<dbReference type="AlphaFoldDB" id="A6L440"/>
<dbReference type="EMBL" id="CP000139">
    <property type="protein sequence ID" value="ABR40454.1"/>
    <property type="molecule type" value="Genomic_DNA"/>
</dbReference>
<protein>
    <submittedName>
        <fullName evidence="2">Uncharacterized protein</fullName>
    </submittedName>
</protein>
<dbReference type="KEGG" id="bvu:BVU_2808"/>
<reference evidence="2 3" key="1">
    <citation type="journal article" date="2007" name="PLoS Biol.">
        <title>Evolution of symbiotic bacteria in the distal human intestine.</title>
        <authorList>
            <person name="Xu J."/>
            <person name="Mahowald M.A."/>
            <person name="Ley R.E."/>
            <person name="Lozupone C.A."/>
            <person name="Hamady M."/>
            <person name="Martens E.C."/>
            <person name="Henrissat B."/>
            <person name="Coutinho P.M."/>
            <person name="Minx P."/>
            <person name="Latreille P."/>
            <person name="Cordum H."/>
            <person name="Van Brunt A."/>
            <person name="Kim K."/>
            <person name="Fulton R.S."/>
            <person name="Fulton L.A."/>
            <person name="Clifton S.W."/>
            <person name="Wilson R.K."/>
            <person name="Knight R.D."/>
            <person name="Gordon J.I."/>
        </authorList>
    </citation>
    <scope>NUCLEOTIDE SEQUENCE [LARGE SCALE GENOMIC DNA]</scope>
    <source>
        <strain evidence="3">ATCC 8482 / DSM 1447 / JCM 5826 / CCUG 4940 / NBRC 14291 / NCTC 11154</strain>
    </source>
</reference>
<dbReference type="GeneID" id="5303769"/>
<keyword evidence="1" id="KW-0732">Signal</keyword>
<gene>
    <name evidence="2" type="ordered locus">BVU_2808</name>
</gene>
<feature type="signal peptide" evidence="1">
    <location>
        <begin position="1"/>
        <end position="19"/>
    </location>
</feature>
<dbReference type="BioCyc" id="BVUL435590:G1G59-2922-MONOMER"/>
<accession>A6L440</accession>
<feature type="chain" id="PRO_5002695027" evidence="1">
    <location>
        <begin position="20"/>
        <end position="834"/>
    </location>
</feature>
<evidence type="ECO:0000313" key="3">
    <source>
        <dbReference type="Proteomes" id="UP000002861"/>
    </source>
</evidence>
<proteinExistence type="predicted"/>
<sequence length="834" mass="96229">MKISIFSYALLCLLGISLACCESKDENLKSGSSPNDKWEFAYEKNFVDSLDAIYNKKEGVIALFGYKDIPTGLNITNEDFIVNKGRIICITRVNKDTQTLDESMATIIVCDSTLFPIRIANKDINIIASKRDEYHFDCIFYNLQKDEWIECNNLEYNLKNIEEVSSTRALATGGYSEFNPNSVLKVISIATNIVNGIRKGWSDDVLGFFYENLQILSQYNDEVGLAVGVIATPGWFKLLPVAEYLTAKLDKLILKEMGKVHFTLEDPKIIDGTTCEIFYEIDGLHQYGIVNTEIGMEIYNKSGYFNYSSLKSGNYKGSQIWANLSTGQYTVELYVRSKKFQWLEFRAMKTIYMFELELDHYDINPKIKYVNDEVTFDIDVYLKGDNNELNEWIKRGVQFGYYIKYSNNTPEYYPVANFSSIFEMTPLTCKLIINKNNFPEEYKNYSTYEAIAIDYYIGTYATFSKDNITHLDEKPIDGLIYKEKPFTITQETISTTETSATLVCEYGNNSFWNLTCGVEYYWKGNKSEIDLGPLEDGEHKITLTGLKPSTTYTYRSFMKHGNKYLYADNEKTFTTNSGCHIDFNIEYPNYSDSKADEVVCRIALLPVYENEDQRNSIIKKYAVLYKDGKEVTRSSYEYSDRIILTHVFKREELSVDYVNYTAVPKDGHWQASMEFEKLNEKGEIITMPTDVMKDVNLKYDTKPVMVIYKCDIGRCDAYPDPNYTHDEHRFLIKMSSFTRGSFWRKSWIGISSNEVIDGKVHWFGDDFSLGGNWGVDYTNNNKPNQLLMEFKDYNGNVIKSNSIPIQTNEKGCVIESHYDNTSEVISKYGKQWNF</sequence>
<dbReference type="eggNOG" id="ENOG5030ZVY">
    <property type="taxonomic scope" value="Bacteria"/>
</dbReference>
<name>A6L440_PHOV8</name>
<dbReference type="HOGENOM" id="CLU_340317_0_0_10"/>